<keyword evidence="2" id="KW-0812">Transmembrane</keyword>
<evidence type="ECO:0000256" key="2">
    <source>
        <dbReference type="SAM" id="Phobius"/>
    </source>
</evidence>
<organism evidence="3">
    <name type="scientific">Coccolithus braarudii</name>
    <dbReference type="NCBI Taxonomy" id="221442"/>
    <lineage>
        <taxon>Eukaryota</taxon>
        <taxon>Haptista</taxon>
        <taxon>Haptophyta</taxon>
        <taxon>Prymnesiophyceae</taxon>
        <taxon>Coccolithales</taxon>
        <taxon>Coccolithaceae</taxon>
        <taxon>Coccolithus</taxon>
    </lineage>
</organism>
<reference evidence="3" key="1">
    <citation type="submission" date="2021-01" db="EMBL/GenBank/DDBJ databases">
        <authorList>
            <person name="Corre E."/>
            <person name="Pelletier E."/>
            <person name="Niang G."/>
            <person name="Scheremetjew M."/>
            <person name="Finn R."/>
            <person name="Kale V."/>
            <person name="Holt S."/>
            <person name="Cochrane G."/>
            <person name="Meng A."/>
            <person name="Brown T."/>
            <person name="Cohen L."/>
        </authorList>
    </citation>
    <scope>NUCLEOTIDE SEQUENCE</scope>
    <source>
        <strain evidence="3">PLY182g</strain>
    </source>
</reference>
<feature type="region of interest" description="Disordered" evidence="1">
    <location>
        <begin position="154"/>
        <end position="193"/>
    </location>
</feature>
<protein>
    <recommendedName>
        <fullName evidence="4">Mitochondrial import inner membrane translocase subunit TIM22</fullName>
    </recommendedName>
</protein>
<evidence type="ECO:0000256" key="1">
    <source>
        <dbReference type="SAM" id="MobiDB-lite"/>
    </source>
</evidence>
<feature type="region of interest" description="Disordered" evidence="1">
    <location>
        <begin position="113"/>
        <end position="142"/>
    </location>
</feature>
<accession>A0A7S0L0E6</accession>
<feature type="transmembrane region" description="Helical" evidence="2">
    <location>
        <begin position="20"/>
        <end position="41"/>
    </location>
</feature>
<dbReference type="AlphaFoldDB" id="A0A7S0L0E6"/>
<feature type="compositionally biased region" description="Low complexity" evidence="1">
    <location>
        <begin position="120"/>
        <end position="135"/>
    </location>
</feature>
<dbReference type="EMBL" id="HBEY01003537">
    <property type="protein sequence ID" value="CAD8598404.1"/>
    <property type="molecule type" value="Transcribed_RNA"/>
</dbReference>
<name>A0A7S0L0E6_9EUKA</name>
<evidence type="ECO:0008006" key="4">
    <source>
        <dbReference type="Google" id="ProtNLM"/>
    </source>
</evidence>
<keyword evidence="2" id="KW-1133">Transmembrane helix</keyword>
<feature type="transmembrane region" description="Helical" evidence="2">
    <location>
        <begin position="53"/>
        <end position="73"/>
    </location>
</feature>
<sequence>MASRAALSIGLHADAVRLVFGGAVAGAMQFGGFLAVYNGGICTTERLRGKRDMANPFVVGGVMGVSGALPSFVQPTSSAPWAYRNPRALAAAGLSSAMMCSFFWSLGSSSRPLPEPAPEVTSPSSTLPVPSTQPQRLVFTPPQPETHRLEYEYETATTEPPLQPPAELAPAYDPSSSLAPTSPLAPISPLAPTSTLAPAVAPLADGYAPVGEQLNDPWAK</sequence>
<proteinExistence type="predicted"/>
<keyword evidence="2" id="KW-0472">Membrane</keyword>
<feature type="transmembrane region" description="Helical" evidence="2">
    <location>
        <begin position="88"/>
        <end position="106"/>
    </location>
</feature>
<evidence type="ECO:0000313" key="3">
    <source>
        <dbReference type="EMBL" id="CAD8598404.1"/>
    </source>
</evidence>
<gene>
    <name evidence="3" type="ORF">CPEL01642_LOCUS1734</name>
</gene>